<protein>
    <submittedName>
        <fullName evidence="1">Broad specificity phosphatase PhoE</fullName>
    </submittedName>
</protein>
<dbReference type="InterPro" id="IPR029033">
    <property type="entry name" value="His_PPase_superfam"/>
</dbReference>
<comment type="caution">
    <text evidence="1">The sequence shown here is derived from an EMBL/GenBank/DDBJ whole genome shotgun (WGS) entry which is preliminary data.</text>
</comment>
<gene>
    <name evidence="1" type="ORF">EI71_01359</name>
</gene>
<dbReference type="InParanoid" id="A0A397RYZ5"/>
<dbReference type="GO" id="GO:0016791">
    <property type="term" value="F:phosphatase activity"/>
    <property type="evidence" value="ECO:0007669"/>
    <property type="project" value="TreeGrafter"/>
</dbReference>
<evidence type="ECO:0000313" key="2">
    <source>
        <dbReference type="Proteomes" id="UP000266506"/>
    </source>
</evidence>
<dbReference type="Pfam" id="PF00300">
    <property type="entry name" value="His_Phos_1"/>
    <property type="match status" value="1"/>
</dbReference>
<dbReference type="PANTHER" id="PTHR48100:SF59">
    <property type="entry name" value="ADENOSYLCOBALAMIN_ALPHA-RIBAZOLE PHOSPHATASE"/>
    <property type="match status" value="1"/>
</dbReference>
<dbReference type="PANTHER" id="PTHR48100">
    <property type="entry name" value="BROAD-SPECIFICITY PHOSPHATASE YOR283W-RELATED"/>
    <property type="match status" value="1"/>
</dbReference>
<keyword evidence="2" id="KW-1185">Reference proteome</keyword>
<accession>A0A397RYZ5</accession>
<dbReference type="InterPro" id="IPR050275">
    <property type="entry name" value="PGM_Phosphatase"/>
</dbReference>
<dbReference type="AlphaFoldDB" id="A0A397RYZ5"/>
<dbReference type="OrthoDB" id="9782128at2"/>
<dbReference type="RefSeq" id="WP_147387570.1">
    <property type="nucleotide sequence ID" value="NZ_QXEV01000015.1"/>
</dbReference>
<proteinExistence type="predicted"/>
<dbReference type="EMBL" id="QXEV01000015">
    <property type="protein sequence ID" value="RIA75621.1"/>
    <property type="molecule type" value="Genomic_DNA"/>
</dbReference>
<evidence type="ECO:0000313" key="1">
    <source>
        <dbReference type="EMBL" id="RIA75621.1"/>
    </source>
</evidence>
<reference evidence="1 2" key="1">
    <citation type="submission" date="2018-08" db="EMBL/GenBank/DDBJ databases">
        <title>Genomic Encyclopedia of Archaeal and Bacterial Type Strains, Phase II (KMG-II): from individual species to whole genera.</title>
        <authorList>
            <person name="Goeker M."/>
        </authorList>
    </citation>
    <scope>NUCLEOTIDE SEQUENCE [LARGE SCALE GENOMIC DNA]</scope>
    <source>
        <strain evidence="1 2">ATCC 27112</strain>
    </source>
</reference>
<dbReference type="GO" id="GO:0005737">
    <property type="term" value="C:cytoplasm"/>
    <property type="evidence" value="ECO:0007669"/>
    <property type="project" value="TreeGrafter"/>
</dbReference>
<dbReference type="SUPFAM" id="SSF53254">
    <property type="entry name" value="Phosphoglycerate mutase-like"/>
    <property type="match status" value="1"/>
</dbReference>
<sequence length="175" mass="20263">MTKFYFIRHGETDFTLADTKIYKNWGFNMLPLSNKGVEQIKATAKDKRLKSAKIIVTSPYGRAMHSAAIISKELGIDLVVETNLHEWVANIDYNYIPDDEAKENLKEFFKNDGEKSNDPKYNYETANSMKDRVYLVLEKYKNYGEVIIVCHGLLMERFLDVCEVSNGEIVEYILE</sequence>
<dbReference type="CDD" id="cd07040">
    <property type="entry name" value="HP"/>
    <property type="match status" value="1"/>
</dbReference>
<dbReference type="FunCoup" id="A0A397RYZ5">
    <property type="interactions" value="263"/>
</dbReference>
<dbReference type="Proteomes" id="UP000266506">
    <property type="component" value="Unassembled WGS sequence"/>
</dbReference>
<dbReference type="SMART" id="SM00855">
    <property type="entry name" value="PGAM"/>
    <property type="match status" value="1"/>
</dbReference>
<dbReference type="Gene3D" id="3.40.50.1240">
    <property type="entry name" value="Phosphoglycerate mutase-like"/>
    <property type="match status" value="1"/>
</dbReference>
<dbReference type="InterPro" id="IPR013078">
    <property type="entry name" value="His_Pase_superF_clade-1"/>
</dbReference>
<organism evidence="1 2">
    <name type="scientific">Anaeroplasma bactoclasticum</name>
    <dbReference type="NCBI Taxonomy" id="2088"/>
    <lineage>
        <taxon>Bacteria</taxon>
        <taxon>Bacillati</taxon>
        <taxon>Mycoplasmatota</taxon>
        <taxon>Mollicutes</taxon>
        <taxon>Anaeroplasmatales</taxon>
        <taxon>Anaeroplasmataceae</taxon>
        <taxon>Anaeroplasma</taxon>
    </lineage>
</organism>
<name>A0A397RYZ5_9MOLU</name>